<dbReference type="KEGG" id="omr:OXIME_000556"/>
<name>A0AAX4NGV1_9ARCH</name>
<dbReference type="AlphaFoldDB" id="A0AAX4NGV1"/>
<dbReference type="EMBL" id="CP133772">
    <property type="protein sequence ID" value="WYY00007.1"/>
    <property type="molecule type" value="Genomic_DNA"/>
</dbReference>
<sequence>MINAFIIRIISAKVAGSGGYYGCAKRGYGVRPALFAGFSAYFTR</sequence>
<dbReference type="RefSeq" id="WP_393971963.1">
    <property type="nucleotide sequence ID" value="NZ_CP133772.1"/>
</dbReference>
<gene>
    <name evidence="1" type="ORF">OXIME_000556</name>
</gene>
<evidence type="ECO:0000313" key="1">
    <source>
        <dbReference type="EMBL" id="WYY00007.1"/>
    </source>
</evidence>
<organism evidence="1 2">
    <name type="scientific">Oxyplasma meridianum</name>
    <dbReference type="NCBI Taxonomy" id="3073602"/>
    <lineage>
        <taxon>Archaea</taxon>
        <taxon>Methanobacteriati</taxon>
        <taxon>Thermoplasmatota</taxon>
        <taxon>Thermoplasmata</taxon>
        <taxon>Thermoplasmatales</taxon>
        <taxon>Thermoplasmataceae</taxon>
        <taxon>Oxyplasma</taxon>
    </lineage>
</organism>
<proteinExistence type="predicted"/>
<reference evidence="1 2" key="1">
    <citation type="submission" date="2023-09" db="EMBL/GenBank/DDBJ databases">
        <authorList>
            <person name="Golyshina O.V."/>
            <person name="Lunev E.A."/>
            <person name="Bargiela R."/>
            <person name="Gaines M.C."/>
            <person name="Daum B."/>
            <person name="Bale N.J."/>
            <person name="Koenen M."/>
            <person name="Sinninghe Damst J.S."/>
            <person name="Yakimov M."/>
            <person name="Golyshin P.N."/>
        </authorList>
    </citation>
    <scope>NUCLEOTIDE SEQUENCE [LARGE SCALE GENOMIC DNA]</scope>
    <source>
        <strain evidence="1 2">M1</strain>
    </source>
</reference>
<protein>
    <submittedName>
        <fullName evidence="1">Uncharacterized protein</fullName>
    </submittedName>
</protein>
<evidence type="ECO:0000313" key="2">
    <source>
        <dbReference type="Proteomes" id="UP001451606"/>
    </source>
</evidence>
<dbReference type="GeneID" id="95967285"/>
<keyword evidence="2" id="KW-1185">Reference proteome</keyword>
<dbReference type="Proteomes" id="UP001451606">
    <property type="component" value="Chromosome"/>
</dbReference>
<accession>A0AAX4NGV1</accession>